<feature type="region of interest" description="Disordered" evidence="1">
    <location>
        <begin position="307"/>
        <end position="333"/>
    </location>
</feature>
<feature type="compositionally biased region" description="Gly residues" evidence="1">
    <location>
        <begin position="958"/>
        <end position="968"/>
    </location>
</feature>
<dbReference type="EMBL" id="FN649727">
    <property type="protein sequence ID" value="CBJ25556.1"/>
    <property type="molecule type" value="Genomic_DNA"/>
</dbReference>
<feature type="region of interest" description="Disordered" evidence="1">
    <location>
        <begin position="1"/>
        <end position="94"/>
    </location>
</feature>
<evidence type="ECO:0000313" key="3">
    <source>
        <dbReference type="Proteomes" id="UP000002630"/>
    </source>
</evidence>
<dbReference type="PANTHER" id="PTHR22100">
    <property type="entry name" value="WINGS APART-LIKE PROTEIN HOMOLOG"/>
    <property type="match status" value="1"/>
</dbReference>
<keyword evidence="3" id="KW-1185">Reference proteome</keyword>
<accession>D7FW36</accession>
<feature type="compositionally biased region" description="Polar residues" evidence="1">
    <location>
        <begin position="1024"/>
        <end position="1048"/>
    </location>
</feature>
<dbReference type="PANTHER" id="PTHR22100:SF13">
    <property type="entry name" value="WINGS APART-LIKE PROTEIN HOMOLOG"/>
    <property type="match status" value="1"/>
</dbReference>
<organism evidence="2 3">
    <name type="scientific">Ectocarpus siliculosus</name>
    <name type="common">Brown alga</name>
    <name type="synonym">Conferva siliculosa</name>
    <dbReference type="NCBI Taxonomy" id="2880"/>
    <lineage>
        <taxon>Eukaryota</taxon>
        <taxon>Sar</taxon>
        <taxon>Stramenopiles</taxon>
        <taxon>Ochrophyta</taxon>
        <taxon>PX clade</taxon>
        <taxon>Phaeophyceae</taxon>
        <taxon>Ectocarpales</taxon>
        <taxon>Ectocarpaceae</taxon>
        <taxon>Ectocarpus</taxon>
    </lineage>
</organism>
<feature type="region of interest" description="Disordered" evidence="1">
    <location>
        <begin position="867"/>
        <end position="929"/>
    </location>
</feature>
<feature type="compositionally biased region" description="Low complexity" evidence="1">
    <location>
        <begin position="901"/>
        <end position="929"/>
    </location>
</feature>
<dbReference type="InterPro" id="IPR039874">
    <property type="entry name" value="WAPL"/>
</dbReference>
<feature type="compositionally biased region" description="Low complexity" evidence="1">
    <location>
        <begin position="1072"/>
        <end position="1083"/>
    </location>
</feature>
<feature type="compositionally biased region" description="Polar residues" evidence="1">
    <location>
        <begin position="756"/>
        <end position="781"/>
    </location>
</feature>
<proteinExistence type="predicted"/>
<feature type="region of interest" description="Disordered" evidence="1">
    <location>
        <begin position="422"/>
        <end position="441"/>
    </location>
</feature>
<feature type="region of interest" description="Disordered" evidence="1">
    <location>
        <begin position="673"/>
        <end position="852"/>
    </location>
</feature>
<feature type="compositionally biased region" description="Basic and acidic residues" evidence="1">
    <location>
        <begin position="1168"/>
        <end position="1180"/>
    </location>
</feature>
<dbReference type="STRING" id="2880.D7FW36"/>
<feature type="compositionally biased region" description="Low complexity" evidence="1">
    <location>
        <begin position="257"/>
        <end position="272"/>
    </location>
</feature>
<feature type="compositionally biased region" description="Basic residues" evidence="1">
    <location>
        <begin position="709"/>
        <end position="718"/>
    </location>
</feature>
<feature type="compositionally biased region" description="Low complexity" evidence="1">
    <location>
        <begin position="795"/>
        <end position="807"/>
    </location>
</feature>
<feature type="region of interest" description="Disordered" evidence="1">
    <location>
        <begin position="257"/>
        <end position="280"/>
    </location>
</feature>
<feature type="compositionally biased region" description="Basic and acidic residues" evidence="1">
    <location>
        <begin position="1221"/>
        <end position="1231"/>
    </location>
</feature>
<feature type="compositionally biased region" description="Polar residues" evidence="1">
    <location>
        <begin position="73"/>
        <end position="94"/>
    </location>
</feature>
<dbReference type="InterPro" id="IPR011989">
    <property type="entry name" value="ARM-like"/>
</dbReference>
<feature type="compositionally biased region" description="Low complexity" evidence="1">
    <location>
        <begin position="689"/>
        <end position="708"/>
    </location>
</feature>
<dbReference type="AlphaFoldDB" id="D7FW36"/>
<dbReference type="InParanoid" id="D7FW36"/>
<feature type="compositionally biased region" description="Gly residues" evidence="1">
    <location>
        <begin position="1084"/>
        <end position="1095"/>
    </location>
</feature>
<feature type="region of interest" description="Disordered" evidence="1">
    <location>
        <begin position="530"/>
        <end position="592"/>
    </location>
</feature>
<protein>
    <recommendedName>
        <fullName evidence="4">Wings apart-like protein C-terminal domain-containing protein</fullName>
    </recommendedName>
</protein>
<feature type="compositionally biased region" description="Acidic residues" evidence="1">
    <location>
        <begin position="673"/>
        <end position="688"/>
    </location>
</feature>
<feature type="compositionally biased region" description="Polar residues" evidence="1">
    <location>
        <begin position="835"/>
        <end position="848"/>
    </location>
</feature>
<dbReference type="Gene3D" id="1.25.10.10">
    <property type="entry name" value="Leucine-rich Repeat Variant"/>
    <property type="match status" value="1"/>
</dbReference>
<dbReference type="Proteomes" id="UP000002630">
    <property type="component" value="Linkage Group LG02"/>
</dbReference>
<gene>
    <name evidence="2" type="ORF">Esi_0003_0207</name>
</gene>
<dbReference type="OrthoDB" id="78088at2759"/>
<evidence type="ECO:0000256" key="1">
    <source>
        <dbReference type="SAM" id="MobiDB-lite"/>
    </source>
</evidence>
<feature type="compositionally biased region" description="Basic and acidic residues" evidence="1">
    <location>
        <begin position="1049"/>
        <end position="1060"/>
    </location>
</feature>
<sequence length="1245" mass="125797">MDTMGTIYEHRSRSVASNGHKGACPFDMSDEDEDNDKGDAPGRVGGGFRSVGTESSEAGPAESGKRSLPANGGATSCNAPNRRTSPCAQPNDHGSANAMVRARMLLDIADIVPWGMANRHLVSAADLGLATLLNVAAQACPESVEGGGGVAADVAAGGESVDEEFSTQGSMGSQSEPGSVIGALANGQANGSDASSANNNAGVMPELSRLAPTGFLLPLVVGATAVLADLSVASLRSLHQLLLALRLLDLATLESSGEGDGAAAKATAGATTPPRESPSHPYAELTGALLLVVAECQPFCSDGVPARHHRKGKAPDRIFGDGVNEQPTGSQQPVVGTEVAAKVHECLLAALRVLINVTHHDARVCAEVAAKRGLEALMRCLARSCCGSQGGDSDGSSRGPLIVRAKSDVDLLGDVVNEANETIPETGLEEDGNGEEAGSGAGDFDAQVLAMSALINCVELKESADNCAAMASLAVHPPDAWAAGGKAFAGDSKKQWRPLPGVGDGRCLAPEFLAKLLTLYTRNFAHQLEVDRPGENDDDERPVSRPPSGTAQHGGGVMAGGSSAAAPATHSIPSPVAVTPQKGDNGEQSMSHAEGTDLVLGGHCALLLGLLVRDQERNRRLALPVLPNGDPTLIVRVLEAFMALQFQAGVLTEELVLAVQGLVEELEGLDALPAEEGDPFEPVADEEPASVATCPAAAAASVSAAATTRQRRGQKRPRGPPSNREMPPVDGILATLPSGLSGVEAGGGDDGNANDFSLSVKSSRTAAQEESASSLLMTQPPSEDATPPPKRSKPSEASSPSPPLAAASEEERQATATPNKSPSATSESAETPASRSQTPGSTKKSPSSWRAGITSIAERIGLGFRGRSAAGSKSWFGSGPKLQSFRNRSAYGSQTWRKASSRSLTGSSHSSPSYGQAGEGAAAELTAGRGVKPSRNVFEFLSDESEVDLQDASPVGGAASGIGGGGVGPRSDRSGAVEATVSGAANSITGGGVGSRSGRSSTVAATVGGAANSVAEGSVGPRSGRSSNVAITSSSFDIDNWSDSSNESPGRRKPGEEAKAKGARVATCQLQALGGSRGSARGCGARGGGVSGGGSTARSVFDRRRRRSPSPSPPPAAAPAAGRNHNASRGAAAPSGLPGVAKGGIKTAPATSIAKAKGGVTSTPTEEVGARAKLGGEHGRSAGMLGLANGARPTVNKGDSVRGGRVGGVKPATRRVLGVDGRSKGGAEKPASHNVFEMSDEDESD</sequence>
<evidence type="ECO:0008006" key="4">
    <source>
        <dbReference type="Google" id="ProtNLM"/>
    </source>
</evidence>
<reference evidence="2 3" key="1">
    <citation type="journal article" date="2010" name="Nature">
        <title>The Ectocarpus genome and the independent evolution of multicellularity in brown algae.</title>
        <authorList>
            <person name="Cock J.M."/>
            <person name="Sterck L."/>
            <person name="Rouze P."/>
            <person name="Scornet D."/>
            <person name="Allen A.E."/>
            <person name="Amoutzias G."/>
            <person name="Anthouard V."/>
            <person name="Artiguenave F."/>
            <person name="Aury J.M."/>
            <person name="Badger J.H."/>
            <person name="Beszteri B."/>
            <person name="Billiau K."/>
            <person name="Bonnet E."/>
            <person name="Bothwell J.H."/>
            <person name="Bowler C."/>
            <person name="Boyen C."/>
            <person name="Brownlee C."/>
            <person name="Carrano C.J."/>
            <person name="Charrier B."/>
            <person name="Cho G.Y."/>
            <person name="Coelho S.M."/>
            <person name="Collen J."/>
            <person name="Corre E."/>
            <person name="Da Silva C."/>
            <person name="Delage L."/>
            <person name="Delaroque N."/>
            <person name="Dittami S.M."/>
            <person name="Doulbeau S."/>
            <person name="Elias M."/>
            <person name="Farnham G."/>
            <person name="Gachon C.M."/>
            <person name="Gschloessl B."/>
            <person name="Heesch S."/>
            <person name="Jabbari K."/>
            <person name="Jubin C."/>
            <person name="Kawai H."/>
            <person name="Kimura K."/>
            <person name="Kloareg B."/>
            <person name="Kupper F.C."/>
            <person name="Lang D."/>
            <person name="Le Bail A."/>
            <person name="Leblanc C."/>
            <person name="Lerouge P."/>
            <person name="Lohr M."/>
            <person name="Lopez P.J."/>
            <person name="Martens C."/>
            <person name="Maumus F."/>
            <person name="Michel G."/>
            <person name="Miranda-Saavedra D."/>
            <person name="Morales J."/>
            <person name="Moreau H."/>
            <person name="Motomura T."/>
            <person name="Nagasato C."/>
            <person name="Napoli C.A."/>
            <person name="Nelson D.R."/>
            <person name="Nyvall-Collen P."/>
            <person name="Peters A.F."/>
            <person name="Pommier C."/>
            <person name="Potin P."/>
            <person name="Poulain J."/>
            <person name="Quesneville H."/>
            <person name="Read B."/>
            <person name="Rensing S.A."/>
            <person name="Ritter A."/>
            <person name="Rousvoal S."/>
            <person name="Samanta M."/>
            <person name="Samson G."/>
            <person name="Schroeder D.C."/>
            <person name="Segurens B."/>
            <person name="Strittmatter M."/>
            <person name="Tonon T."/>
            <person name="Tregear J.W."/>
            <person name="Valentin K."/>
            <person name="von Dassow P."/>
            <person name="Yamagishi T."/>
            <person name="Van de Peer Y."/>
            <person name="Wincker P."/>
        </authorList>
    </citation>
    <scope>NUCLEOTIDE SEQUENCE [LARGE SCALE GENOMIC DNA]</scope>
    <source>
        <strain evidence="3">Ec32 / CCAP1310/4</strain>
    </source>
</reference>
<name>D7FW36_ECTSI</name>
<feature type="region of interest" description="Disordered" evidence="1">
    <location>
        <begin position="948"/>
        <end position="1245"/>
    </location>
</feature>
<evidence type="ECO:0000313" key="2">
    <source>
        <dbReference type="EMBL" id="CBJ25556.1"/>
    </source>
</evidence>
<feature type="compositionally biased region" description="Low complexity" evidence="1">
    <location>
        <begin position="821"/>
        <end position="834"/>
    </location>
</feature>
<feature type="compositionally biased region" description="Polar residues" evidence="1">
    <location>
        <begin position="884"/>
        <end position="898"/>
    </location>
</feature>
<dbReference type="EMBL" id="FN648486">
    <property type="protein sequence ID" value="CBJ25556.1"/>
    <property type="molecule type" value="Genomic_DNA"/>
</dbReference>